<keyword evidence="5 7" id="KW-1133">Transmembrane helix</keyword>
<proteinExistence type="inferred from homology"/>
<feature type="transmembrane region" description="Helical" evidence="7">
    <location>
        <begin position="325"/>
        <end position="344"/>
    </location>
</feature>
<accession>A0ABT5HAC3</accession>
<feature type="transmembrane region" description="Helical" evidence="7">
    <location>
        <begin position="225"/>
        <end position="246"/>
    </location>
</feature>
<evidence type="ECO:0000256" key="5">
    <source>
        <dbReference type="ARBA" id="ARBA00022989"/>
    </source>
</evidence>
<dbReference type="RefSeq" id="WP_272720823.1">
    <property type="nucleotide sequence ID" value="NZ_JAQPYS010000082.1"/>
</dbReference>
<feature type="transmembrane region" description="Helical" evidence="7">
    <location>
        <begin position="173"/>
        <end position="193"/>
    </location>
</feature>
<evidence type="ECO:0000256" key="7">
    <source>
        <dbReference type="SAM" id="Phobius"/>
    </source>
</evidence>
<dbReference type="InterPro" id="IPR002656">
    <property type="entry name" value="Acyl_transf_3_dom"/>
</dbReference>
<comment type="caution">
    <text evidence="9">The sequence shown here is derived from an EMBL/GenBank/DDBJ whole genome shotgun (WGS) entry which is preliminary data.</text>
</comment>
<keyword evidence="4 7" id="KW-0812">Transmembrane</keyword>
<feature type="transmembrane region" description="Helical" evidence="7">
    <location>
        <begin position="99"/>
        <end position="120"/>
    </location>
</feature>
<sequence>MNNENENTNLCNFEGGVQKACQTRILGLDVIRSLAILFVIAGHFFVLHTPFGSTNFEGLSLFLQAGILPLFYTGVPLFIMLTGYLNINKVSSKKYYRGIWKVLIAYIFFSILTIIFRKYYLHEELSLFKLGLKIFDFSAIPYAWYIEMWIGLFLFTPFLNLLYKAIPTQQQKIVWIGILFTMTAIPDLFNRYGFHLVPGFWQICFPLMFFFIGSYIKEYQPKIRLLYGWGIIMICCLINPTFNMLFIHNHSLIQIAGGSSGVFGTIIAVIFFLLVYQRDIHVPLIRKVFTKVSLLSLDIYLCCYIFDAIYYPWFKEHYFINQSQFGIFFFVIIPLVFISSLILAQVKEWLFKIFKVNHLWI</sequence>
<dbReference type="PANTHER" id="PTHR40074">
    <property type="entry name" value="O-ACETYLTRANSFERASE WECH"/>
    <property type="match status" value="1"/>
</dbReference>
<name>A0ABT5HAC3_9BACE</name>
<dbReference type="EMBL" id="JAQPYS010000082">
    <property type="protein sequence ID" value="MDC7137530.1"/>
    <property type="molecule type" value="Genomic_DNA"/>
</dbReference>
<evidence type="ECO:0000256" key="1">
    <source>
        <dbReference type="ARBA" id="ARBA00004651"/>
    </source>
</evidence>
<feature type="transmembrane region" description="Helical" evidence="7">
    <location>
        <begin position="66"/>
        <end position="87"/>
    </location>
</feature>
<keyword evidence="3" id="KW-1003">Cell membrane</keyword>
<evidence type="ECO:0000313" key="9">
    <source>
        <dbReference type="EMBL" id="MDC7137530.1"/>
    </source>
</evidence>
<evidence type="ECO:0000256" key="2">
    <source>
        <dbReference type="ARBA" id="ARBA00007400"/>
    </source>
</evidence>
<gene>
    <name evidence="9" type="ORF">PQG98_14460</name>
</gene>
<evidence type="ECO:0000256" key="3">
    <source>
        <dbReference type="ARBA" id="ARBA00022475"/>
    </source>
</evidence>
<feature type="transmembrane region" description="Helical" evidence="7">
    <location>
        <begin position="199"/>
        <end position="216"/>
    </location>
</feature>
<protein>
    <submittedName>
        <fullName evidence="9">Acyltransferase family protein</fullName>
    </submittedName>
</protein>
<feature type="transmembrane region" description="Helical" evidence="7">
    <location>
        <begin position="288"/>
        <end position="313"/>
    </location>
</feature>
<feature type="transmembrane region" description="Helical" evidence="7">
    <location>
        <begin position="25"/>
        <end position="46"/>
    </location>
</feature>
<feature type="transmembrane region" description="Helical" evidence="7">
    <location>
        <begin position="252"/>
        <end position="276"/>
    </location>
</feature>
<keyword evidence="9" id="KW-0012">Acyltransferase</keyword>
<organism evidence="9 10">
    <name type="scientific">Bacteroides zhangwenhongii</name>
    <dbReference type="NCBI Taxonomy" id="2650157"/>
    <lineage>
        <taxon>Bacteria</taxon>
        <taxon>Pseudomonadati</taxon>
        <taxon>Bacteroidota</taxon>
        <taxon>Bacteroidia</taxon>
        <taxon>Bacteroidales</taxon>
        <taxon>Bacteroidaceae</taxon>
        <taxon>Bacteroides</taxon>
    </lineage>
</organism>
<evidence type="ECO:0000256" key="6">
    <source>
        <dbReference type="ARBA" id="ARBA00023136"/>
    </source>
</evidence>
<evidence type="ECO:0000313" key="10">
    <source>
        <dbReference type="Proteomes" id="UP001215398"/>
    </source>
</evidence>
<feature type="transmembrane region" description="Helical" evidence="7">
    <location>
        <begin position="140"/>
        <end position="161"/>
    </location>
</feature>
<feature type="domain" description="Acyltransferase 3" evidence="8">
    <location>
        <begin position="26"/>
        <end position="341"/>
    </location>
</feature>
<evidence type="ECO:0000259" key="8">
    <source>
        <dbReference type="Pfam" id="PF01757"/>
    </source>
</evidence>
<reference evidence="9 10" key="1">
    <citation type="submission" date="2023-01" db="EMBL/GenBank/DDBJ databases">
        <title>Exploring GABA producing Bacteroides strains toward improving mental health.</title>
        <authorList>
            <person name="Yousuf B."/>
            <person name="Bouhlel N.E."/>
            <person name="Mottawea W."/>
            <person name="Hammami R."/>
        </authorList>
    </citation>
    <scope>NUCLEOTIDE SEQUENCE [LARGE SCALE GENOMIC DNA]</scope>
    <source>
        <strain evidence="9 10">UO.H1054</strain>
    </source>
</reference>
<comment type="similarity">
    <text evidence="2">Belongs to the acyltransferase 3 family.</text>
</comment>
<dbReference type="Pfam" id="PF01757">
    <property type="entry name" value="Acyl_transf_3"/>
    <property type="match status" value="1"/>
</dbReference>
<keyword evidence="9" id="KW-0808">Transferase</keyword>
<evidence type="ECO:0000256" key="4">
    <source>
        <dbReference type="ARBA" id="ARBA00022692"/>
    </source>
</evidence>
<dbReference type="GO" id="GO:0016746">
    <property type="term" value="F:acyltransferase activity"/>
    <property type="evidence" value="ECO:0007669"/>
    <property type="project" value="UniProtKB-KW"/>
</dbReference>
<keyword evidence="6 7" id="KW-0472">Membrane</keyword>
<dbReference type="PANTHER" id="PTHR40074:SF2">
    <property type="entry name" value="O-ACETYLTRANSFERASE WECH"/>
    <property type="match status" value="1"/>
</dbReference>
<dbReference type="Proteomes" id="UP001215398">
    <property type="component" value="Unassembled WGS sequence"/>
</dbReference>
<keyword evidence="10" id="KW-1185">Reference proteome</keyword>
<comment type="subcellular location">
    <subcellularLocation>
        <location evidence="1">Cell membrane</location>
        <topology evidence="1">Multi-pass membrane protein</topology>
    </subcellularLocation>
</comment>